<dbReference type="InterPro" id="IPR036390">
    <property type="entry name" value="WH_DNA-bd_sf"/>
</dbReference>
<keyword evidence="4" id="KW-0804">Transcription</keyword>
<dbReference type="PROSITE" id="PS50039">
    <property type="entry name" value="FORK_HEAD_3"/>
    <property type="match status" value="1"/>
</dbReference>
<evidence type="ECO:0000259" key="8">
    <source>
        <dbReference type="PROSITE" id="PS50039"/>
    </source>
</evidence>
<dbReference type="InterPro" id="IPR036388">
    <property type="entry name" value="WH-like_DNA-bd_sf"/>
</dbReference>
<evidence type="ECO:0000256" key="2">
    <source>
        <dbReference type="ARBA" id="ARBA00023015"/>
    </source>
</evidence>
<keyword evidence="5 6" id="KW-0539">Nucleus</keyword>
<dbReference type="GO" id="GO:0003700">
    <property type="term" value="F:DNA-binding transcription factor activity"/>
    <property type="evidence" value="ECO:0007669"/>
    <property type="project" value="InterPro"/>
</dbReference>
<keyword evidence="3 6" id="KW-0238">DNA-binding</keyword>
<dbReference type="AlphaFoldDB" id="A0AA39H5N6"/>
<dbReference type="InterPro" id="IPR001766">
    <property type="entry name" value="Fork_head_dom"/>
</dbReference>
<proteinExistence type="predicted"/>
<dbReference type="PANTHER" id="PTHR13962">
    <property type="entry name" value="FORKHEAD BOX PROTEIN N3-LIKE PROTEIN-RELATED"/>
    <property type="match status" value="1"/>
</dbReference>
<accession>A0AA39H5N6</accession>
<comment type="caution">
    <text evidence="9">The sequence shown here is derived from an EMBL/GenBank/DDBJ whole genome shotgun (WGS) entry which is preliminary data.</text>
</comment>
<name>A0AA39H5N6_9BILA</name>
<evidence type="ECO:0000256" key="3">
    <source>
        <dbReference type="ARBA" id="ARBA00023125"/>
    </source>
</evidence>
<dbReference type="PRINTS" id="PR00053">
    <property type="entry name" value="FORKHEAD"/>
</dbReference>
<reference evidence="9" key="1">
    <citation type="submission" date="2023-06" db="EMBL/GenBank/DDBJ databases">
        <title>Genomic analysis of the entomopathogenic nematode Steinernema hermaphroditum.</title>
        <authorList>
            <person name="Schwarz E.M."/>
            <person name="Heppert J.K."/>
            <person name="Baniya A."/>
            <person name="Schwartz H.T."/>
            <person name="Tan C.-H."/>
            <person name="Antoshechkin I."/>
            <person name="Sternberg P.W."/>
            <person name="Goodrich-Blair H."/>
            <person name="Dillman A.R."/>
        </authorList>
    </citation>
    <scope>NUCLEOTIDE SEQUENCE</scope>
    <source>
        <strain evidence="9">PS9179</strain>
        <tissue evidence="9">Whole animal</tissue>
    </source>
</reference>
<evidence type="ECO:0000313" key="9">
    <source>
        <dbReference type="EMBL" id="KAK0399224.1"/>
    </source>
</evidence>
<feature type="region of interest" description="Disordered" evidence="7">
    <location>
        <begin position="1"/>
        <end position="44"/>
    </location>
</feature>
<dbReference type="GO" id="GO:0005634">
    <property type="term" value="C:nucleus"/>
    <property type="evidence" value="ECO:0007669"/>
    <property type="project" value="UniProtKB-SubCell"/>
</dbReference>
<evidence type="ECO:0000256" key="6">
    <source>
        <dbReference type="PROSITE-ProRule" id="PRU00089"/>
    </source>
</evidence>
<evidence type="ECO:0000256" key="4">
    <source>
        <dbReference type="ARBA" id="ARBA00023163"/>
    </source>
</evidence>
<dbReference type="Gene3D" id="1.10.10.10">
    <property type="entry name" value="Winged helix-like DNA-binding domain superfamily/Winged helix DNA-binding domain"/>
    <property type="match status" value="1"/>
</dbReference>
<dbReference type="EMBL" id="JAUCMV010000005">
    <property type="protein sequence ID" value="KAK0399224.1"/>
    <property type="molecule type" value="Genomic_DNA"/>
</dbReference>
<feature type="DNA-binding region" description="Fork-head" evidence="6">
    <location>
        <begin position="49"/>
        <end position="125"/>
    </location>
</feature>
<dbReference type="PROSITE" id="PS00658">
    <property type="entry name" value="FORK_HEAD_2"/>
    <property type="match status" value="1"/>
</dbReference>
<sequence length="343" mass="38880">MEIATSPSPSHLIDSLIRKDPSLSPVPNVASTEPTEDVETSKKKAQCPKPAYAFSAIIALALKNSPDGRMPVWKIYAFILEHYPYYRTATEAWRNSVRHSLSKNGSFEKCPKEEGDKKDANQWRMIKGKESAVEKEIAKYRMSEKHHRMNLAAMNSPEILPKLEEGTYGIPPFNSEKEYKLAYNIMTTPKPKDFIRRPAPVEFSMSRYVFKDTNQNSPVKMETCTPKFEQDKMDTKPSIVIASPICSIISAQPSPELSVHPEEKRFYEKYSSSDINPLLSSAALPRSAISEMDDDSMLWETNYESFDTGTKFNKLDENDFWLPATMTSAFDLPADMSILSDAF</sequence>
<keyword evidence="10" id="KW-1185">Reference proteome</keyword>
<protein>
    <recommendedName>
        <fullName evidence="8">Fork-head domain-containing protein</fullName>
    </recommendedName>
</protein>
<evidence type="ECO:0000256" key="1">
    <source>
        <dbReference type="ARBA" id="ARBA00004123"/>
    </source>
</evidence>
<dbReference type="SMART" id="SM00339">
    <property type="entry name" value="FH"/>
    <property type="match status" value="1"/>
</dbReference>
<dbReference type="SUPFAM" id="SSF46785">
    <property type="entry name" value="Winged helix' DNA-binding domain"/>
    <property type="match status" value="1"/>
</dbReference>
<dbReference type="GO" id="GO:0000987">
    <property type="term" value="F:cis-regulatory region sequence-specific DNA binding"/>
    <property type="evidence" value="ECO:0007669"/>
    <property type="project" value="TreeGrafter"/>
</dbReference>
<dbReference type="Proteomes" id="UP001175271">
    <property type="component" value="Unassembled WGS sequence"/>
</dbReference>
<dbReference type="InterPro" id="IPR030456">
    <property type="entry name" value="TF_fork_head_CS_2"/>
</dbReference>
<organism evidence="9 10">
    <name type="scientific">Steinernema hermaphroditum</name>
    <dbReference type="NCBI Taxonomy" id="289476"/>
    <lineage>
        <taxon>Eukaryota</taxon>
        <taxon>Metazoa</taxon>
        <taxon>Ecdysozoa</taxon>
        <taxon>Nematoda</taxon>
        <taxon>Chromadorea</taxon>
        <taxon>Rhabditida</taxon>
        <taxon>Tylenchina</taxon>
        <taxon>Panagrolaimomorpha</taxon>
        <taxon>Strongyloidoidea</taxon>
        <taxon>Steinernematidae</taxon>
        <taxon>Steinernema</taxon>
    </lineage>
</organism>
<feature type="domain" description="Fork-head" evidence="8">
    <location>
        <begin position="49"/>
        <end position="125"/>
    </location>
</feature>
<dbReference type="CDD" id="cd00059">
    <property type="entry name" value="FH_FOX"/>
    <property type="match status" value="1"/>
</dbReference>
<evidence type="ECO:0000256" key="7">
    <source>
        <dbReference type="SAM" id="MobiDB-lite"/>
    </source>
</evidence>
<comment type="subcellular location">
    <subcellularLocation>
        <location evidence="1 6">Nucleus</location>
    </subcellularLocation>
</comment>
<dbReference type="Pfam" id="PF00250">
    <property type="entry name" value="Forkhead"/>
    <property type="match status" value="1"/>
</dbReference>
<evidence type="ECO:0000313" key="10">
    <source>
        <dbReference type="Proteomes" id="UP001175271"/>
    </source>
</evidence>
<dbReference type="PANTHER" id="PTHR13962:SF17">
    <property type="entry name" value="FORKHEAD BOX PROTEIN N4"/>
    <property type="match status" value="1"/>
</dbReference>
<dbReference type="InterPro" id="IPR047119">
    <property type="entry name" value="FOXN2/3-like"/>
</dbReference>
<evidence type="ECO:0000256" key="5">
    <source>
        <dbReference type="ARBA" id="ARBA00023242"/>
    </source>
</evidence>
<keyword evidence="2" id="KW-0805">Transcription regulation</keyword>
<gene>
    <name evidence="9" type="ORF">QR680_002947</name>
</gene>